<evidence type="ECO:0000256" key="2">
    <source>
        <dbReference type="ARBA" id="ARBA00022801"/>
    </source>
</evidence>
<dbReference type="SUPFAM" id="SSF52540">
    <property type="entry name" value="P-loop containing nucleoside triphosphate hydrolases"/>
    <property type="match status" value="1"/>
</dbReference>
<dbReference type="GO" id="GO:0016787">
    <property type="term" value="F:hydrolase activity"/>
    <property type="evidence" value="ECO:0007669"/>
    <property type="project" value="UniProtKB-KW"/>
</dbReference>
<organism evidence="6 7">
    <name type="scientific">Bonamia ostreae</name>
    <dbReference type="NCBI Taxonomy" id="126728"/>
    <lineage>
        <taxon>Eukaryota</taxon>
        <taxon>Sar</taxon>
        <taxon>Rhizaria</taxon>
        <taxon>Endomyxa</taxon>
        <taxon>Ascetosporea</taxon>
        <taxon>Haplosporida</taxon>
        <taxon>Bonamia</taxon>
    </lineage>
</organism>
<accession>A0ABV2AFS9</accession>
<dbReference type="InterPro" id="IPR027417">
    <property type="entry name" value="P-loop_NTPase"/>
</dbReference>
<keyword evidence="4" id="KW-0067">ATP-binding</keyword>
<keyword evidence="7" id="KW-1185">Reference proteome</keyword>
<evidence type="ECO:0000256" key="3">
    <source>
        <dbReference type="ARBA" id="ARBA00022806"/>
    </source>
</evidence>
<feature type="domain" description="Helicase ATP-binding" evidence="5">
    <location>
        <begin position="134"/>
        <end position="205"/>
    </location>
</feature>
<dbReference type="InterPro" id="IPR050699">
    <property type="entry name" value="RNA-DNA_Helicase"/>
</dbReference>
<dbReference type="Pfam" id="PF00270">
    <property type="entry name" value="DEAD"/>
    <property type="match status" value="1"/>
</dbReference>
<evidence type="ECO:0000259" key="5">
    <source>
        <dbReference type="PROSITE" id="PS51192"/>
    </source>
</evidence>
<dbReference type="Proteomes" id="UP001439008">
    <property type="component" value="Unassembled WGS sequence"/>
</dbReference>
<dbReference type="InterPro" id="IPR014001">
    <property type="entry name" value="Helicase_ATP-bd"/>
</dbReference>
<evidence type="ECO:0000256" key="4">
    <source>
        <dbReference type="ARBA" id="ARBA00022840"/>
    </source>
</evidence>
<dbReference type="InterPro" id="IPR011545">
    <property type="entry name" value="DEAD/DEAH_box_helicase_dom"/>
</dbReference>
<dbReference type="PANTHER" id="PTHR12131:SF7">
    <property type="entry name" value="EXOSOME RNA HELICASE MTR4"/>
    <property type="match status" value="1"/>
</dbReference>
<evidence type="ECO:0000313" key="6">
    <source>
        <dbReference type="EMBL" id="MES1918544.1"/>
    </source>
</evidence>
<dbReference type="PANTHER" id="PTHR12131">
    <property type="entry name" value="ATP-DEPENDENT RNA AND DNA HELICASE"/>
    <property type="match status" value="1"/>
</dbReference>
<comment type="caution">
    <text evidence="6">The sequence shown here is derived from an EMBL/GenBank/DDBJ whole genome shotgun (WGS) entry which is preliminary data.</text>
</comment>
<dbReference type="EC" id="3.6.4.13" evidence="6"/>
<name>A0ABV2AFS9_9EUKA</name>
<keyword evidence="1" id="KW-0547">Nucleotide-binding</keyword>
<gene>
    <name evidence="6" type="primary">SKIV2L2</name>
    <name evidence="6" type="ORF">MHBO_000499</name>
</gene>
<dbReference type="EMBL" id="JBDODL010000080">
    <property type="protein sequence ID" value="MES1918544.1"/>
    <property type="molecule type" value="Genomic_DNA"/>
</dbReference>
<dbReference type="Gene3D" id="3.40.50.300">
    <property type="entry name" value="P-loop containing nucleotide triphosphate hydrolases"/>
    <property type="match status" value="1"/>
</dbReference>
<evidence type="ECO:0000313" key="7">
    <source>
        <dbReference type="Proteomes" id="UP001439008"/>
    </source>
</evidence>
<keyword evidence="2 6" id="KW-0378">Hydrolase</keyword>
<dbReference type="GO" id="GO:0003724">
    <property type="term" value="F:RNA helicase activity"/>
    <property type="evidence" value="ECO:0007669"/>
    <property type="project" value="UniProtKB-EC"/>
</dbReference>
<keyword evidence="3 6" id="KW-0347">Helicase</keyword>
<sequence>MDPVLEETLFGEEDVIVPDTEVDVEETTAKSAGYLDYIKKNPDKKHLDASDRSVFVDAIYRNIGPTFKKDDENFGTFTPQTIDRLQAENCLHDICYPPNCDLPNVREKLSTPLPPREPAKTYSFELDSFQKRAINCVERNHNVLISAHTSAGKTTVAEYAVAKSIREGTRVIYTSPIKALSNQKYRDLYEEFTDVGLMTGFQAKI</sequence>
<proteinExistence type="predicted"/>
<reference evidence="6 7" key="1">
    <citation type="journal article" date="2024" name="BMC Biol.">
        <title>Comparative genomics of Ascetosporea gives new insight into the evolutionary basis for animal parasitism in Rhizaria.</title>
        <authorList>
            <person name="Hiltunen Thoren M."/>
            <person name="Onut-Brannstrom I."/>
            <person name="Alfjorden A."/>
            <person name="Peckova H."/>
            <person name="Swords F."/>
            <person name="Hooper C."/>
            <person name="Holzer A.S."/>
            <person name="Bass D."/>
            <person name="Burki F."/>
        </authorList>
    </citation>
    <scope>NUCLEOTIDE SEQUENCE [LARGE SCALE GENOMIC DNA]</scope>
    <source>
        <strain evidence="6">20-A016</strain>
    </source>
</reference>
<protein>
    <submittedName>
        <fullName evidence="6">Exosome RNA helicase MTR4</fullName>
        <ecNumber evidence="6">3.6.4.13</ecNumber>
    </submittedName>
</protein>
<dbReference type="PROSITE" id="PS51192">
    <property type="entry name" value="HELICASE_ATP_BIND_1"/>
    <property type="match status" value="1"/>
</dbReference>
<evidence type="ECO:0000256" key="1">
    <source>
        <dbReference type="ARBA" id="ARBA00022741"/>
    </source>
</evidence>